<evidence type="ECO:0000313" key="2">
    <source>
        <dbReference type="Proteomes" id="UP000246569"/>
    </source>
</evidence>
<evidence type="ECO:0000313" key="1">
    <source>
        <dbReference type="EMBL" id="PWV58719.1"/>
    </source>
</evidence>
<keyword evidence="2" id="KW-1185">Reference proteome</keyword>
<accession>A0A317MQI5</accession>
<sequence length="193" mass="22090">MINWIRNNTDDDARVLFETSPDRIHDGAHIAGYLAMRTQREFIGGPYIYLNYADFWQGYVFGRPIEQWSANDLAAKFQLYNVGWILTYTPASNAYLQKLPMLEQVAQHGPVTAYRVQQAHSYFAEGSGRVVSRQIDRIDLAEVRGEAITLKYHYVDGLITTPPATIEPVFLDEDPQPFIRILHPADKLSILYP</sequence>
<dbReference type="Proteomes" id="UP000246569">
    <property type="component" value="Unassembled WGS sequence"/>
</dbReference>
<reference evidence="1 2" key="1">
    <citation type="submission" date="2018-05" db="EMBL/GenBank/DDBJ databases">
        <title>Genomic Encyclopedia of Type Strains, Phase IV (KMG-IV): sequencing the most valuable type-strain genomes for metagenomic binning, comparative biology and taxonomic classification.</title>
        <authorList>
            <person name="Goeker M."/>
        </authorList>
    </citation>
    <scope>NUCLEOTIDE SEQUENCE [LARGE SCALE GENOMIC DNA]</scope>
    <source>
        <strain evidence="1 2">DSM 23606</strain>
    </source>
</reference>
<organism evidence="1 2">
    <name type="scientific">Plasticicumulans acidivorans</name>
    <dbReference type="NCBI Taxonomy" id="886464"/>
    <lineage>
        <taxon>Bacteria</taxon>
        <taxon>Pseudomonadati</taxon>
        <taxon>Pseudomonadota</taxon>
        <taxon>Gammaproteobacteria</taxon>
        <taxon>Candidatus Competibacteraceae</taxon>
        <taxon>Plasticicumulans</taxon>
    </lineage>
</organism>
<proteinExistence type="predicted"/>
<protein>
    <submittedName>
        <fullName evidence="1">Uncharacterized protein</fullName>
    </submittedName>
</protein>
<comment type="caution">
    <text evidence="1">The sequence shown here is derived from an EMBL/GenBank/DDBJ whole genome shotgun (WGS) entry which is preliminary data.</text>
</comment>
<gene>
    <name evidence="1" type="ORF">C7443_11445</name>
</gene>
<dbReference type="AlphaFoldDB" id="A0A317MQI5"/>
<name>A0A317MQI5_9GAMM</name>
<dbReference type="EMBL" id="QGTJ01000014">
    <property type="protein sequence ID" value="PWV58719.1"/>
    <property type="molecule type" value="Genomic_DNA"/>
</dbReference>